<comment type="subcellular location">
    <subcellularLocation>
        <location evidence="1">Nucleus</location>
        <location evidence="1">Nucleolus</location>
    </subcellularLocation>
</comment>
<proteinExistence type="inferred from homology"/>
<sequence length="724" mass="84775">MECVVCGGTNFIKESGYFFCSECQTQSQEVQEHVFQDEATEFQIKGAKRVRDKKAKGKFEQLTSWECYNVVLLSLTEELIKLGADPSIKKIVKTLWMRYLEKLQVINFDEDKKPKFSLIGTKRDIAVTYGLEKRKRVKKEITTEENHVDQISRRERSKKKMALAKSLYSQDVEEWEKNKDLHNETLATLKNPAASSESSKQISFNKYSLGELRSTVCKEHIQVHKRDLRLNLKCHKFTHETCSIDYTKGAYIISPLRIYSILYIALLVKRDVIHLGDLLRFLREGYLNCNRFSSLFPDSYADKILNIQDNSIKGIYSHTVFRSTASKMIEFLEIQDYIVCPDLSILAERYCSELNLPDEIVNMVQHILLENPIKFSGTIPNYEGRVMSVIIFVLKILFGLDGVTERHFSKYAQQCNRIVSESRMFDIINWLEFIEYRKLVISENHLPTSHLHDNEINLNPDLFLQYKYTHNIFVSDRNRIVSDMVGYKNLLSRIQNLQQDYIPAIEFLPNLTPFKNYSDIIAPSKMSQNIKLILNRNFRRDSLDFLLRSKQYFDDSSLFHDEGANKNYKLEHMKTHHECAYFIEPKNKKFVPVRLLDNSDGSSGSEEVEDERSFAKYASSISSENEAAYNRHYHPHKRHWLYLRGRIEMASKEKFEEFFSKHSVGFRTIVRECCRVIEESPAELLSQLQHTELYLIYCGNFSNSIERRHASKLGPYLRQAESNW</sequence>
<dbReference type="AlphaFoldDB" id="A0A9N9TVY8"/>
<evidence type="ECO:0000259" key="10">
    <source>
        <dbReference type="Pfam" id="PF20645"/>
    </source>
</evidence>
<keyword evidence="5" id="KW-0862">Zinc</keyword>
<evidence type="ECO:0000256" key="2">
    <source>
        <dbReference type="ARBA" id="ARBA00006899"/>
    </source>
</evidence>
<feature type="domain" description="Rrn7/TAF1B C-terminal cyclin" evidence="10">
    <location>
        <begin position="317"/>
        <end position="481"/>
    </location>
</feature>
<evidence type="ECO:0000256" key="3">
    <source>
        <dbReference type="ARBA" id="ARBA00022723"/>
    </source>
</evidence>
<dbReference type="Proteomes" id="UP001153712">
    <property type="component" value="Chromosome 7"/>
</dbReference>
<dbReference type="PANTHER" id="PTHR31576:SF2">
    <property type="entry name" value="TATA BOX-BINDING PROTEIN-ASSOCIATED FACTOR RNA POLYMERASE I SUBUNIT B"/>
    <property type="match status" value="1"/>
</dbReference>
<dbReference type="GO" id="GO:0070860">
    <property type="term" value="C:RNA polymerase I core factor complex"/>
    <property type="evidence" value="ECO:0007669"/>
    <property type="project" value="InterPro"/>
</dbReference>
<dbReference type="EMBL" id="OU900100">
    <property type="protein sequence ID" value="CAG9863881.1"/>
    <property type="molecule type" value="Genomic_DNA"/>
</dbReference>
<organism evidence="11 12">
    <name type="scientific">Phyllotreta striolata</name>
    <name type="common">Striped flea beetle</name>
    <name type="synonym">Crioceris striolata</name>
    <dbReference type="NCBI Taxonomy" id="444603"/>
    <lineage>
        <taxon>Eukaryota</taxon>
        <taxon>Metazoa</taxon>
        <taxon>Ecdysozoa</taxon>
        <taxon>Arthropoda</taxon>
        <taxon>Hexapoda</taxon>
        <taxon>Insecta</taxon>
        <taxon>Pterygota</taxon>
        <taxon>Neoptera</taxon>
        <taxon>Endopterygota</taxon>
        <taxon>Coleoptera</taxon>
        <taxon>Polyphaga</taxon>
        <taxon>Cucujiformia</taxon>
        <taxon>Chrysomeloidea</taxon>
        <taxon>Chrysomelidae</taxon>
        <taxon>Galerucinae</taxon>
        <taxon>Alticini</taxon>
        <taxon>Phyllotreta</taxon>
    </lineage>
</organism>
<keyword evidence="9" id="KW-0539">Nucleus</keyword>
<evidence type="ECO:0000256" key="8">
    <source>
        <dbReference type="ARBA" id="ARBA00023163"/>
    </source>
</evidence>
<evidence type="ECO:0000313" key="11">
    <source>
        <dbReference type="EMBL" id="CAG9863881.1"/>
    </source>
</evidence>
<evidence type="ECO:0000256" key="1">
    <source>
        <dbReference type="ARBA" id="ARBA00004604"/>
    </source>
</evidence>
<dbReference type="GO" id="GO:0005668">
    <property type="term" value="C:RNA polymerase transcription factor SL1 complex"/>
    <property type="evidence" value="ECO:0007669"/>
    <property type="project" value="TreeGrafter"/>
</dbReference>
<dbReference type="GO" id="GO:0008270">
    <property type="term" value="F:zinc ion binding"/>
    <property type="evidence" value="ECO:0007669"/>
    <property type="project" value="UniProtKB-KW"/>
</dbReference>
<protein>
    <recommendedName>
        <fullName evidence="10">Rrn7/TAF1B C-terminal cyclin domain-containing protein</fullName>
    </recommendedName>
</protein>
<keyword evidence="8" id="KW-0804">Transcription</keyword>
<keyword evidence="6" id="KW-0805">Transcription regulation</keyword>
<dbReference type="Pfam" id="PF20645">
    <property type="entry name" value="Rrn7_cyclin_C"/>
    <property type="match status" value="1"/>
</dbReference>
<dbReference type="InterPro" id="IPR048538">
    <property type="entry name" value="Rrn7_cyclin_C"/>
</dbReference>
<gene>
    <name evidence="11" type="ORF">PHYEVI_LOCUS10158</name>
</gene>
<evidence type="ECO:0000256" key="5">
    <source>
        <dbReference type="ARBA" id="ARBA00022833"/>
    </source>
</evidence>
<dbReference type="InterPro" id="IPR033599">
    <property type="entry name" value="TAF1B/Rrn7"/>
</dbReference>
<evidence type="ECO:0000256" key="7">
    <source>
        <dbReference type="ARBA" id="ARBA00023125"/>
    </source>
</evidence>
<name>A0A9N9TVY8_PHYSR</name>
<evidence type="ECO:0000256" key="9">
    <source>
        <dbReference type="ARBA" id="ARBA00023242"/>
    </source>
</evidence>
<dbReference type="OrthoDB" id="10069252at2759"/>
<evidence type="ECO:0000313" key="12">
    <source>
        <dbReference type="Proteomes" id="UP001153712"/>
    </source>
</evidence>
<evidence type="ECO:0000256" key="4">
    <source>
        <dbReference type="ARBA" id="ARBA00022771"/>
    </source>
</evidence>
<keyword evidence="7" id="KW-0238">DNA-binding</keyword>
<dbReference type="GO" id="GO:0001164">
    <property type="term" value="F:RNA polymerase I core promoter sequence-specific DNA binding"/>
    <property type="evidence" value="ECO:0007669"/>
    <property type="project" value="InterPro"/>
</dbReference>
<dbReference type="GO" id="GO:0042790">
    <property type="term" value="P:nucleolar large rRNA transcription by RNA polymerase I"/>
    <property type="evidence" value="ECO:0007669"/>
    <property type="project" value="TreeGrafter"/>
</dbReference>
<keyword evidence="3" id="KW-0479">Metal-binding</keyword>
<keyword evidence="12" id="KW-1185">Reference proteome</keyword>
<dbReference type="PANTHER" id="PTHR31576">
    <property type="entry name" value="TATA BOX-BINDING PROTEIN-ASSOCIATED FACTOR RNA POLYMERASE I SUBUNIT B"/>
    <property type="match status" value="1"/>
</dbReference>
<accession>A0A9N9TVY8</accession>
<comment type="similarity">
    <text evidence="2">Belongs to the RRN7/TAF1B family.</text>
</comment>
<evidence type="ECO:0000256" key="6">
    <source>
        <dbReference type="ARBA" id="ARBA00023015"/>
    </source>
</evidence>
<reference evidence="11" key="1">
    <citation type="submission" date="2022-01" db="EMBL/GenBank/DDBJ databases">
        <authorList>
            <person name="King R."/>
        </authorList>
    </citation>
    <scope>NUCLEOTIDE SEQUENCE</scope>
</reference>
<keyword evidence="4" id="KW-0863">Zinc-finger</keyword>